<dbReference type="RefSeq" id="WP_115499048.1">
    <property type="nucleotide sequence ID" value="NZ_JACRTI010000013.1"/>
</dbReference>
<evidence type="ECO:0008006" key="5">
    <source>
        <dbReference type="Google" id="ProtNLM"/>
    </source>
</evidence>
<name>A0A3D8HFF1_9BACT</name>
<comment type="caution">
    <text evidence="2">The sequence shown here is derived from an EMBL/GenBank/DDBJ whole genome shotgun (WGS) entry which is preliminary data.</text>
</comment>
<evidence type="ECO:0000313" key="4">
    <source>
        <dbReference type="Proteomes" id="UP000629596"/>
    </source>
</evidence>
<dbReference type="InterPro" id="IPR016181">
    <property type="entry name" value="Acyl_CoA_acyltransferase"/>
</dbReference>
<dbReference type="Proteomes" id="UP000629596">
    <property type="component" value="Unassembled WGS sequence"/>
</dbReference>
<sequence>MKSLHKIQSNRMQYGYIGCIIRMFHFIFRQVGVVWEKFYYLEKELTLNDAEAACNTNYTIQVLTFDDFQKGDISYFTKAKLINIKKQLLDKTYIPYGIIKNKKLAYSAWISLKTLPLPYGFELNLKENEGALFDDYCAPEFRNQGMHSAVLRHRLGQLYRYGKNKGVVVILTGNRPALKAETKAGFKTTKKLTILKIFDNKTMIWK</sequence>
<accession>A0A3D8HFF1</accession>
<proteinExistence type="predicted"/>
<evidence type="ECO:0000313" key="3">
    <source>
        <dbReference type="Proteomes" id="UP000256321"/>
    </source>
</evidence>
<reference evidence="2 3" key="1">
    <citation type="submission" date="2018-07" db="EMBL/GenBank/DDBJ databases">
        <title>Parabacteroides acidifaciens nov. sp., isolated from human feces.</title>
        <authorList>
            <person name="Wang Y.J."/>
        </authorList>
    </citation>
    <scope>NUCLEOTIDE SEQUENCE [LARGE SCALE GENOMIC DNA]</scope>
    <source>
        <strain evidence="2 3">426-9</strain>
    </source>
</reference>
<dbReference type="AlphaFoldDB" id="A0A3D8HFF1"/>
<evidence type="ECO:0000313" key="1">
    <source>
        <dbReference type="EMBL" id="MBC8601554.1"/>
    </source>
</evidence>
<keyword evidence="4" id="KW-1185">Reference proteome</keyword>
<gene>
    <name evidence="2" type="ORF">DWU89_07605</name>
    <name evidence="1" type="ORF">H8784_07435</name>
</gene>
<dbReference type="Proteomes" id="UP000256321">
    <property type="component" value="Unassembled WGS sequence"/>
</dbReference>
<reference evidence="1 4" key="2">
    <citation type="submission" date="2020-08" db="EMBL/GenBank/DDBJ databases">
        <title>Genome public.</title>
        <authorList>
            <person name="Liu C."/>
            <person name="Sun Q."/>
        </authorList>
    </citation>
    <scope>NUCLEOTIDE SEQUENCE [LARGE SCALE GENOMIC DNA]</scope>
    <source>
        <strain evidence="1 4">426_9</strain>
    </source>
</reference>
<evidence type="ECO:0000313" key="2">
    <source>
        <dbReference type="EMBL" id="RDU49705.1"/>
    </source>
</evidence>
<dbReference type="EMBL" id="JACRTI010000013">
    <property type="protein sequence ID" value="MBC8601554.1"/>
    <property type="molecule type" value="Genomic_DNA"/>
</dbReference>
<organism evidence="2 3">
    <name type="scientific">Parabacteroides acidifaciens</name>
    <dbReference type="NCBI Taxonomy" id="2290935"/>
    <lineage>
        <taxon>Bacteria</taxon>
        <taxon>Pseudomonadati</taxon>
        <taxon>Bacteroidota</taxon>
        <taxon>Bacteroidia</taxon>
        <taxon>Bacteroidales</taxon>
        <taxon>Tannerellaceae</taxon>
        <taxon>Parabacteroides</taxon>
    </lineage>
</organism>
<dbReference type="EMBL" id="QREV01000013">
    <property type="protein sequence ID" value="RDU49705.1"/>
    <property type="molecule type" value="Genomic_DNA"/>
</dbReference>
<protein>
    <recommendedName>
        <fullName evidence="5">GNAT family N-acetyltransferase</fullName>
    </recommendedName>
</protein>
<dbReference type="SUPFAM" id="SSF55729">
    <property type="entry name" value="Acyl-CoA N-acyltransferases (Nat)"/>
    <property type="match status" value="1"/>
</dbReference>